<protein>
    <submittedName>
        <fullName evidence="2">L-carnitine dehydratase/bile acid-inducible protein F</fullName>
        <ecNumber evidence="2">2.8.3.16</ecNumber>
    </submittedName>
</protein>
<evidence type="ECO:0000313" key="2">
    <source>
        <dbReference type="EMBL" id="CAA9214162.1"/>
    </source>
</evidence>
<evidence type="ECO:0000256" key="1">
    <source>
        <dbReference type="ARBA" id="ARBA00022679"/>
    </source>
</evidence>
<keyword evidence="1 2" id="KW-0808">Transferase</keyword>
<dbReference type="AlphaFoldDB" id="A0A6J4H512"/>
<dbReference type="PANTHER" id="PTHR48207:SF3">
    <property type="entry name" value="SUCCINATE--HYDROXYMETHYLGLUTARATE COA-TRANSFERASE"/>
    <property type="match status" value="1"/>
</dbReference>
<dbReference type="Pfam" id="PF02515">
    <property type="entry name" value="CoA_transf_3"/>
    <property type="match status" value="1"/>
</dbReference>
<gene>
    <name evidence="2" type="ORF">AVDCRST_MAG50-353</name>
</gene>
<dbReference type="PANTHER" id="PTHR48207">
    <property type="entry name" value="SUCCINATE--HYDROXYMETHYLGLUTARATE COA-TRANSFERASE"/>
    <property type="match status" value="1"/>
</dbReference>
<dbReference type="GO" id="GO:0033608">
    <property type="term" value="F:formyl-CoA transferase activity"/>
    <property type="evidence" value="ECO:0007669"/>
    <property type="project" value="UniProtKB-EC"/>
</dbReference>
<dbReference type="SUPFAM" id="SSF89796">
    <property type="entry name" value="CoA-transferase family III (CaiB/BaiF)"/>
    <property type="match status" value="1"/>
</dbReference>
<dbReference type="Gene3D" id="3.40.50.10540">
    <property type="entry name" value="Crotonobetainyl-coa:carnitine coa-transferase, domain 1"/>
    <property type="match status" value="1"/>
</dbReference>
<organism evidence="2">
    <name type="scientific">uncultured Acidimicrobiales bacterium</name>
    <dbReference type="NCBI Taxonomy" id="310071"/>
    <lineage>
        <taxon>Bacteria</taxon>
        <taxon>Bacillati</taxon>
        <taxon>Actinomycetota</taxon>
        <taxon>Acidimicrobiia</taxon>
        <taxon>Acidimicrobiales</taxon>
        <taxon>environmental samples</taxon>
    </lineage>
</organism>
<name>A0A6J4H512_9ACTN</name>
<dbReference type="EC" id="2.8.3.16" evidence="2"/>
<proteinExistence type="predicted"/>
<dbReference type="InterPro" id="IPR023606">
    <property type="entry name" value="CoA-Trfase_III_dom_1_sf"/>
</dbReference>
<sequence>MPGPLDDIVVLEIANWVAAPSCGALMADMGADVIKIEPLTGDSMRNKLRQPVLPEGAPANDVGFQLDNRGKRSIAVDLTDARGGALVRRLAEQADVVITNLLPGRLERFGLAPDQLREAKPSLIYALVTGYGSTGDDADRIAFDLTAFFGRGGIMSLIGEPDQPPPAFRPGQGDHPTGLALLSAILAALRVRDRTGEGQVVETALLRTAAWTIGCDVSVALVDKVQPNKRSRRQAISPMNTRFQCGDGTWINLSTFNQGLFGRFCEALDRPELATDERFATPRDRLRNAEELIGIFDDIFASQPYEHWAPRLDRTGIIWAKVADLTDLVNDPQARAIGMYTEVESADGGAFDTLAAPFTMSSSEVSVKGPAPALGQHTAAVLAQFGIDDTEVADLATAGVLGGDAGGATTS</sequence>
<dbReference type="InterPro" id="IPR050483">
    <property type="entry name" value="CoA-transferase_III_domain"/>
</dbReference>
<reference evidence="2" key="1">
    <citation type="submission" date="2020-02" db="EMBL/GenBank/DDBJ databases">
        <authorList>
            <person name="Meier V. D."/>
        </authorList>
    </citation>
    <scope>NUCLEOTIDE SEQUENCE</scope>
    <source>
        <strain evidence="2">AVDCRST_MAG50</strain>
    </source>
</reference>
<dbReference type="InterPro" id="IPR003673">
    <property type="entry name" value="CoA-Trfase_fam_III"/>
</dbReference>
<dbReference type="EMBL" id="CADCTF010000013">
    <property type="protein sequence ID" value="CAA9214162.1"/>
    <property type="molecule type" value="Genomic_DNA"/>
</dbReference>
<dbReference type="InterPro" id="IPR044855">
    <property type="entry name" value="CoA-Trfase_III_dom3_sf"/>
</dbReference>
<dbReference type="Gene3D" id="3.30.1540.10">
    <property type="entry name" value="formyl-coa transferase, domain 3"/>
    <property type="match status" value="1"/>
</dbReference>
<accession>A0A6J4H512</accession>